<protein>
    <recommendedName>
        <fullName evidence="1">Heterokaryon incompatibility domain-containing protein</fullName>
    </recommendedName>
</protein>
<reference evidence="2 3" key="1">
    <citation type="submission" date="2018-02" db="EMBL/GenBank/DDBJ databases">
        <title>Fusarium culmorum secondary metabolites in fungal-bacterial-plant interactions.</title>
        <authorList>
            <person name="Schmidt R."/>
        </authorList>
    </citation>
    <scope>NUCLEOTIDE SEQUENCE [LARGE SCALE GENOMIC DNA]</scope>
    <source>
        <strain evidence="2 3">PV</strain>
    </source>
</reference>
<organism evidence="2 3">
    <name type="scientific">Fusarium culmorum</name>
    <dbReference type="NCBI Taxonomy" id="5516"/>
    <lineage>
        <taxon>Eukaryota</taxon>
        <taxon>Fungi</taxon>
        <taxon>Dikarya</taxon>
        <taxon>Ascomycota</taxon>
        <taxon>Pezizomycotina</taxon>
        <taxon>Sordariomycetes</taxon>
        <taxon>Hypocreomycetidae</taxon>
        <taxon>Hypocreales</taxon>
        <taxon>Nectriaceae</taxon>
        <taxon>Fusarium</taxon>
    </lineage>
</organism>
<evidence type="ECO:0000313" key="2">
    <source>
        <dbReference type="EMBL" id="PTD03055.1"/>
    </source>
</evidence>
<accession>A0A2T4GHT5</accession>
<dbReference type="PANTHER" id="PTHR33112">
    <property type="entry name" value="DOMAIN PROTEIN, PUTATIVE-RELATED"/>
    <property type="match status" value="1"/>
</dbReference>
<keyword evidence="3" id="KW-1185">Reference proteome</keyword>
<dbReference type="AlphaFoldDB" id="A0A2T4GHT5"/>
<dbReference type="Pfam" id="PF06985">
    <property type="entry name" value="HET"/>
    <property type="match status" value="1"/>
</dbReference>
<evidence type="ECO:0000259" key="1">
    <source>
        <dbReference type="Pfam" id="PF06985"/>
    </source>
</evidence>
<sequence>MSTKLCSPCRQAFTNPKAPKTLPIDIFFQEQADASHNNTEAVAACDFCAFAVAYAVSDKALGEYSIGSFADFDTTLPLHKQGEPMLALWERISYRFEDLFSKGLGLRRQLVDSLNQIDMRFFQAEDPRMQCHKPIDKSSKSTSSASSSNCLSAWIQNCLENHRSCQKLHTRSSPLKDWLPARLVKIILNAQGTPEAIRIIETNKVEFESSHIQYATLSYCWGKKPLTKLLKSNFDTMTTSGMSVHDLPLTFRDAITTTNRLGLEYIWIDALCIIQLDLEDWISQSTTMAKVYRYSTITLAAAASSDSHGGLFRDRDPTGINGTRVNIAWPSVELDGEFLIVPTDPWLKAVAKSPLLKRAWVFQERLLSRGTVYFAHDMLYWECGELYASELYPEGGPWDLQYRYKEINASDRLPPGVQAAGDYRFKHIYTDLLTKQLDQYRPATDEEMFLYVWASVVIQYSAGKLTNETDRLIAVDGVAEQMTCIVPRKHYINGVWGQESLLHLLLWQISWPEDMPPNVKVTPSWSWASVNAPVEFLFLFRAQTEPKLVAQVVNIVTPEDAKSNALTNFPFTSLVLRGRLTEVRFRQASRNFLGPLHWCWWRQGSMSQRWTTVKPINFKPMLVFMRKGLKADHPCIILLDRELPKNTRVFALKIAEADVKSDGVVTVPSDCGLLLIPCTDKRRGRGTFIRVGIFEVGVSRMHRDWLDHTAMFKSRTRLREEIWSDLGIDEGFYRSKDQDDFEGMNGCDLRDRNTALSLAGL</sequence>
<gene>
    <name evidence="2" type="ORF">FCULG_00009027</name>
</gene>
<dbReference type="PANTHER" id="PTHR33112:SF10">
    <property type="entry name" value="TOL"/>
    <property type="match status" value="1"/>
</dbReference>
<dbReference type="OrthoDB" id="5362512at2759"/>
<feature type="domain" description="Heterokaryon incompatibility" evidence="1">
    <location>
        <begin position="214"/>
        <end position="364"/>
    </location>
</feature>
<dbReference type="Proteomes" id="UP000241587">
    <property type="component" value="Unassembled WGS sequence"/>
</dbReference>
<dbReference type="InterPro" id="IPR010730">
    <property type="entry name" value="HET"/>
</dbReference>
<dbReference type="OMA" id="NCLSAWI"/>
<comment type="caution">
    <text evidence="2">The sequence shown here is derived from an EMBL/GenBank/DDBJ whole genome shotgun (WGS) entry which is preliminary data.</text>
</comment>
<name>A0A2T4GHT5_FUSCU</name>
<proteinExistence type="predicted"/>
<dbReference type="EMBL" id="PVEM01000016">
    <property type="protein sequence ID" value="PTD03055.1"/>
    <property type="molecule type" value="Genomic_DNA"/>
</dbReference>
<evidence type="ECO:0000313" key="3">
    <source>
        <dbReference type="Proteomes" id="UP000241587"/>
    </source>
</evidence>